<dbReference type="GO" id="GO:0008270">
    <property type="term" value="F:zinc ion binding"/>
    <property type="evidence" value="ECO:0007669"/>
    <property type="project" value="TreeGrafter"/>
</dbReference>
<evidence type="ECO:0000256" key="2">
    <source>
        <dbReference type="ARBA" id="ARBA00008085"/>
    </source>
</evidence>
<reference evidence="11" key="3">
    <citation type="submission" date="2025-09" db="UniProtKB">
        <authorList>
            <consortium name="Ensembl"/>
        </authorList>
    </citation>
    <scope>IDENTIFICATION</scope>
</reference>
<dbReference type="SUPFAM" id="SSF55620">
    <property type="entry name" value="Tetrahydrobiopterin biosynthesis enzymes-like"/>
    <property type="match status" value="1"/>
</dbReference>
<evidence type="ECO:0000256" key="5">
    <source>
        <dbReference type="ARBA" id="ARBA00022741"/>
    </source>
</evidence>
<evidence type="ECO:0000256" key="4">
    <source>
        <dbReference type="ARBA" id="ARBA00017272"/>
    </source>
</evidence>
<dbReference type="GO" id="GO:0006729">
    <property type="term" value="P:tetrahydrobiopterin biosynthetic process"/>
    <property type="evidence" value="ECO:0007669"/>
    <property type="project" value="UniProtKB-KW"/>
</dbReference>
<dbReference type="Pfam" id="PF01227">
    <property type="entry name" value="GTP_cyclohydroI"/>
    <property type="match status" value="1"/>
</dbReference>
<dbReference type="PROSITE" id="PS00860">
    <property type="entry name" value="GTP_CYCLOHYDROL_1_2"/>
    <property type="match status" value="1"/>
</dbReference>
<dbReference type="InterPro" id="IPR018234">
    <property type="entry name" value="GTP_CycHdrlase_I_CS"/>
</dbReference>
<name>A0A671V773_SPAAU</name>
<dbReference type="EC" id="3.5.4.16" evidence="3"/>
<dbReference type="InterPro" id="IPR020602">
    <property type="entry name" value="GTP_CycHdrlase_I_dom"/>
</dbReference>
<dbReference type="Ensembl" id="ENSSAUT00010022925.1">
    <property type="protein sequence ID" value="ENSSAUP00010021702.1"/>
    <property type="gene ID" value="ENSSAUG00010009589.1"/>
</dbReference>
<dbReference type="PANTHER" id="PTHR11109:SF6">
    <property type="entry name" value="GTP CYCLOHYDROLASE 1"/>
    <property type="match status" value="1"/>
</dbReference>
<keyword evidence="5" id="KW-0547">Nucleotide-binding</keyword>
<keyword evidence="12" id="KW-1185">Reference proteome</keyword>
<sequence>MGFLSVGATDRTAHHKPVLQRLSSKATRRATMECHCASAMNGKASAVIKSSKCIESNHSYKEEKDPKKGVDSTELVCMEKAYCTILSELGENTEREGLLRTPLRGYKETIHDILNDAIFDENHDEVVVVKDIDLFSLCEHHLVPFFGKAHIAYLPNKRVVGLSKLVRIVEIFSRRLQVQERLTKQIATAIEEALQPAGVAVVIEAVHMCMVMRGVKKMNAKTVTTSMHGLYQKDPKVQAEFFSLALGK</sequence>
<evidence type="ECO:0000259" key="10">
    <source>
        <dbReference type="Pfam" id="PF01227"/>
    </source>
</evidence>
<dbReference type="GeneTree" id="ENSGT00390000013481"/>
<evidence type="ECO:0000256" key="8">
    <source>
        <dbReference type="ARBA" id="ARBA00023134"/>
    </source>
</evidence>
<evidence type="ECO:0000313" key="12">
    <source>
        <dbReference type="Proteomes" id="UP000472265"/>
    </source>
</evidence>
<dbReference type="NCBIfam" id="NF006826">
    <property type="entry name" value="PRK09347.1-3"/>
    <property type="match status" value="1"/>
</dbReference>
<dbReference type="Gene3D" id="3.30.1130.10">
    <property type="match status" value="1"/>
</dbReference>
<dbReference type="NCBIfam" id="NF006825">
    <property type="entry name" value="PRK09347.1-2"/>
    <property type="match status" value="1"/>
</dbReference>
<dbReference type="InterPro" id="IPR043134">
    <property type="entry name" value="GTP-CH-I_N"/>
</dbReference>
<evidence type="ECO:0000256" key="1">
    <source>
        <dbReference type="ARBA" id="ARBA00005080"/>
    </source>
</evidence>
<keyword evidence="8" id="KW-0342">GTP-binding</keyword>
<evidence type="ECO:0000256" key="7">
    <source>
        <dbReference type="ARBA" id="ARBA00023007"/>
    </source>
</evidence>
<dbReference type="AlphaFoldDB" id="A0A671V773"/>
<proteinExistence type="inferred from homology"/>
<organism evidence="11 12">
    <name type="scientific">Sparus aurata</name>
    <name type="common">Gilthead sea bream</name>
    <dbReference type="NCBI Taxonomy" id="8175"/>
    <lineage>
        <taxon>Eukaryota</taxon>
        <taxon>Metazoa</taxon>
        <taxon>Chordata</taxon>
        <taxon>Craniata</taxon>
        <taxon>Vertebrata</taxon>
        <taxon>Euteleostomi</taxon>
        <taxon>Actinopterygii</taxon>
        <taxon>Neopterygii</taxon>
        <taxon>Teleostei</taxon>
        <taxon>Neoteleostei</taxon>
        <taxon>Acanthomorphata</taxon>
        <taxon>Eupercaria</taxon>
        <taxon>Spariformes</taxon>
        <taxon>Sparidae</taxon>
        <taxon>Sparus</taxon>
    </lineage>
</organism>
<evidence type="ECO:0000256" key="3">
    <source>
        <dbReference type="ARBA" id="ARBA00012715"/>
    </source>
</evidence>
<keyword evidence="6" id="KW-0378">Hydrolase</keyword>
<dbReference type="InterPro" id="IPR043133">
    <property type="entry name" value="GTP-CH-I_C/QueF"/>
</dbReference>
<dbReference type="InterPro" id="IPR001474">
    <property type="entry name" value="GTP_CycHdrlase_I"/>
</dbReference>
<feature type="domain" description="GTP cyclohydrolase I" evidence="10">
    <location>
        <begin position="78"/>
        <end position="244"/>
    </location>
</feature>
<dbReference type="NCBIfam" id="TIGR00063">
    <property type="entry name" value="folE"/>
    <property type="match status" value="1"/>
</dbReference>
<comment type="similarity">
    <text evidence="2">Belongs to the GTP cyclohydrolase I family.</text>
</comment>
<dbReference type="UniPathway" id="UPA00848">
    <property type="reaction ID" value="UER00151"/>
</dbReference>
<reference evidence="11" key="2">
    <citation type="submission" date="2025-08" db="UniProtKB">
        <authorList>
            <consortium name="Ensembl"/>
        </authorList>
    </citation>
    <scope>IDENTIFICATION</scope>
</reference>
<dbReference type="GO" id="GO:0003934">
    <property type="term" value="F:GTP cyclohydrolase I activity"/>
    <property type="evidence" value="ECO:0007669"/>
    <property type="project" value="UniProtKB-EC"/>
</dbReference>
<dbReference type="GO" id="GO:0046654">
    <property type="term" value="P:tetrahydrofolate biosynthetic process"/>
    <property type="evidence" value="ECO:0007669"/>
    <property type="project" value="InterPro"/>
</dbReference>
<comment type="pathway">
    <text evidence="1">Cofactor biosynthesis; 7,8-dihydroneopterin triphosphate biosynthesis; 7,8-dihydroneopterin triphosphate from GTP: step 1/1.</text>
</comment>
<dbReference type="HAMAP" id="MF_00223">
    <property type="entry name" value="FolE"/>
    <property type="match status" value="1"/>
</dbReference>
<dbReference type="GO" id="GO:0005737">
    <property type="term" value="C:cytoplasm"/>
    <property type="evidence" value="ECO:0007669"/>
    <property type="project" value="TreeGrafter"/>
</dbReference>
<dbReference type="CDD" id="cd00642">
    <property type="entry name" value="GTP_cyclohydro1"/>
    <property type="match status" value="1"/>
</dbReference>
<dbReference type="Gene3D" id="1.10.286.10">
    <property type="match status" value="1"/>
</dbReference>
<dbReference type="FunFam" id="3.30.1130.10:FF:000012">
    <property type="entry name" value="GTP cyclohydrolase 1"/>
    <property type="match status" value="1"/>
</dbReference>
<accession>A0A671V773</accession>
<dbReference type="InParanoid" id="A0A671V773"/>
<dbReference type="Proteomes" id="UP000472265">
    <property type="component" value="Chromosome 15"/>
</dbReference>
<evidence type="ECO:0000256" key="9">
    <source>
        <dbReference type="ARBA" id="ARBA00030854"/>
    </source>
</evidence>
<evidence type="ECO:0000313" key="11">
    <source>
        <dbReference type="Ensembl" id="ENSSAUP00010021702.1"/>
    </source>
</evidence>
<dbReference type="PROSITE" id="PS00859">
    <property type="entry name" value="GTP_CYCLOHYDROL_1_1"/>
    <property type="match status" value="1"/>
</dbReference>
<dbReference type="GO" id="GO:0005525">
    <property type="term" value="F:GTP binding"/>
    <property type="evidence" value="ECO:0007669"/>
    <property type="project" value="UniProtKB-KW"/>
</dbReference>
<dbReference type="PANTHER" id="PTHR11109">
    <property type="entry name" value="GTP CYCLOHYDROLASE I"/>
    <property type="match status" value="1"/>
</dbReference>
<protein>
    <recommendedName>
        <fullName evidence="4">GTP cyclohydrolase 1</fullName>
        <ecNumber evidence="3">3.5.4.16</ecNumber>
    </recommendedName>
    <alternativeName>
        <fullName evidence="9">GTP cyclohydrolase I</fullName>
    </alternativeName>
</protein>
<keyword evidence="7" id="KW-0783">Tetrahydrobiopterin biosynthesis</keyword>
<reference evidence="11" key="1">
    <citation type="submission" date="2021-04" db="EMBL/GenBank/DDBJ databases">
        <authorList>
            <consortium name="Wellcome Sanger Institute Data Sharing"/>
        </authorList>
    </citation>
    <scope>NUCLEOTIDE SEQUENCE [LARGE SCALE GENOMIC DNA]</scope>
</reference>
<evidence type="ECO:0000256" key="6">
    <source>
        <dbReference type="ARBA" id="ARBA00022801"/>
    </source>
</evidence>